<name>A0A076PEP4_COMTE</name>
<feature type="signal peptide" evidence="1">
    <location>
        <begin position="1"/>
        <end position="21"/>
    </location>
</feature>
<dbReference type="HOGENOM" id="CLU_162666_0_0_4"/>
<evidence type="ECO:0000313" key="2">
    <source>
        <dbReference type="EMBL" id="AIJ45259.1"/>
    </source>
</evidence>
<keyword evidence="1" id="KW-0732">Signal</keyword>
<evidence type="ECO:0000256" key="1">
    <source>
        <dbReference type="SAM" id="SignalP"/>
    </source>
</evidence>
<evidence type="ECO:0000313" key="3">
    <source>
        <dbReference type="Proteomes" id="UP000028782"/>
    </source>
</evidence>
<reference evidence="2 3" key="1">
    <citation type="journal article" date="2014" name="Genome Announc.">
        <title>Complete Genome Sequence of Polychlorinated Biphenyl Degrader Comamonas testosteroni TK102 (NBRC 109938).</title>
        <authorList>
            <person name="Fukuda K."/>
            <person name="Hosoyama A."/>
            <person name="Tsuchikane K."/>
            <person name="Ohji S."/>
            <person name="Yamazoe A."/>
            <person name="Fujita N."/>
            <person name="Shintani M."/>
            <person name="Kimbara K."/>
        </authorList>
    </citation>
    <scope>NUCLEOTIDE SEQUENCE [LARGE SCALE GENOMIC DNA]</scope>
    <source>
        <strain evidence="2">TK102</strain>
    </source>
</reference>
<dbReference type="AlphaFoldDB" id="A0A076PEP4"/>
<accession>A0A076PEP4</accession>
<dbReference type="EMBL" id="CP006704">
    <property type="protein sequence ID" value="AIJ45259.1"/>
    <property type="molecule type" value="Genomic_DNA"/>
</dbReference>
<dbReference type="Proteomes" id="UP000028782">
    <property type="component" value="Chromosome"/>
</dbReference>
<gene>
    <name evidence="2" type="ORF">O987_05495</name>
</gene>
<proteinExistence type="predicted"/>
<organism evidence="2 3">
    <name type="scientific">Comamonas testosteroni TK102</name>
    <dbReference type="NCBI Taxonomy" id="1392005"/>
    <lineage>
        <taxon>Bacteria</taxon>
        <taxon>Pseudomonadati</taxon>
        <taxon>Pseudomonadota</taxon>
        <taxon>Betaproteobacteria</taxon>
        <taxon>Burkholderiales</taxon>
        <taxon>Comamonadaceae</taxon>
        <taxon>Comamonas</taxon>
    </lineage>
</organism>
<evidence type="ECO:0008006" key="4">
    <source>
        <dbReference type="Google" id="ProtNLM"/>
    </source>
</evidence>
<sequence>MTLFRILIAAALTACAAAVQAADWQICDLKVQVREKQSGGRALQTRVLEAKASGDAECPQPGTALSFRPETMDYQSELPRRQWPSPGAAVTVRFRYLDGQCKNRGACRIEHYSPMPH</sequence>
<dbReference type="KEGG" id="ctes:O987_05495"/>
<dbReference type="RefSeq" id="WP_043371067.1">
    <property type="nucleotide sequence ID" value="NZ_CP006704.1"/>
</dbReference>
<feature type="chain" id="PRO_5001716486" description="Ig-like domain-containing protein" evidence="1">
    <location>
        <begin position="22"/>
        <end position="117"/>
    </location>
</feature>
<protein>
    <recommendedName>
        <fullName evidence="4">Ig-like domain-containing protein</fullName>
    </recommendedName>
</protein>